<accession>A0A5R8KHJ7</accession>
<keyword evidence="4" id="KW-0808">Transferase</keyword>
<evidence type="ECO:0000313" key="4">
    <source>
        <dbReference type="EMBL" id="TLD71737.1"/>
    </source>
</evidence>
<gene>
    <name evidence="4" type="ORF">FEM03_06250</name>
</gene>
<dbReference type="OrthoDB" id="396512at2"/>
<keyword evidence="5" id="KW-1185">Reference proteome</keyword>
<dbReference type="Gene3D" id="3.90.550.10">
    <property type="entry name" value="Spore Coat Polysaccharide Biosynthesis Protein SpsA, Chain A"/>
    <property type="match status" value="1"/>
</dbReference>
<dbReference type="GO" id="GO:0016740">
    <property type="term" value="F:transferase activity"/>
    <property type="evidence" value="ECO:0007669"/>
    <property type="project" value="UniProtKB-KW"/>
</dbReference>
<dbReference type="Pfam" id="PF00535">
    <property type="entry name" value="Glycos_transf_2"/>
    <property type="match status" value="1"/>
</dbReference>
<dbReference type="InterPro" id="IPR001173">
    <property type="entry name" value="Glyco_trans_2-like"/>
</dbReference>
<evidence type="ECO:0000259" key="3">
    <source>
        <dbReference type="Pfam" id="PF13632"/>
    </source>
</evidence>
<protein>
    <submittedName>
        <fullName evidence="4">Glycosyltransferase</fullName>
    </submittedName>
</protein>
<keyword evidence="1" id="KW-0472">Membrane</keyword>
<feature type="domain" description="Glycosyltransferase 2-like" evidence="3">
    <location>
        <begin position="449"/>
        <end position="541"/>
    </location>
</feature>
<proteinExistence type="predicted"/>
<comment type="caution">
    <text evidence="4">The sequence shown here is derived from an EMBL/GenBank/DDBJ whole genome shotgun (WGS) entry which is preliminary data.</text>
</comment>
<sequence length="804" mass="90440">MSSRISPSPPPAVPVWRVRGKMFCDDDGQKKVLNGVTYGPFAPGLDGPWPEVGQIAADMRHVRSLGFDVVRVYELPNEALLEACRREGLGVLVGIAWTQHVDFFAEREMQVAREARERVREVARRFANEPAVMGFIVGNEIEKTLVRWMGPDRVRDFLEGLVAIVQSEAPLKPVSYASYPSTEYLMPRNADFVAFNVFLEERGKLAGYLQHLQNIAAGRPLVITEFGIDTKHHGEAFQAEARQWLEEEVWRAGVAGRFWFSFTDEWHRGGEEVTGWEFGLVTRQRREKLGCVVAPVEVALGKSRISVVVCTRNGANTLRECLEALRRQRHAPHEVLIIDDGSTDDVPNIARQFAEFGYHRQEHAGLSAARNLGMKMATGDVIAYTDDDCFPDEDWVWHLSLAFEDQQWIGAGGPNLSPPPRTVTEACVAAAPGAPSHVLVNDVEAEHLPGCNLAIRKPALEAIGGFREEFMTAGDDVDVCWRLQEAGGRMRFVPAAVVWHHRRFTVSAYLHQQSGYGRAEAMLIKRFAERFAWFGGARWRGAIYGDGAGELGRLDQQRIHFGEYGSAPFQCVYAGWDTGFWSWWRGLPWLALVVGAGVLGSPIFCGVFLALGLIAAQRRASRFDDVLKRPTRWQQGLLWFLCLAQPVARDWARLKTMVKLSAWPKGKLAWPAMPWRLRQPGPRTDRDLQMVWWSADGRGREELLARLVHLAEPWGLEITSTGDDSFWDLQVTVGGQRWWLTTVTEYHESQQRLTRVALRRPWMSGSAESRLRDWITQAAQDCGLFAAGGLRETPPENARLAVAR</sequence>
<evidence type="ECO:0000259" key="2">
    <source>
        <dbReference type="Pfam" id="PF00535"/>
    </source>
</evidence>
<dbReference type="SUPFAM" id="SSF51445">
    <property type="entry name" value="(Trans)glycosidases"/>
    <property type="match status" value="1"/>
</dbReference>
<dbReference type="EMBL" id="VAUV01000004">
    <property type="protein sequence ID" value="TLD71737.1"/>
    <property type="molecule type" value="Genomic_DNA"/>
</dbReference>
<feature type="transmembrane region" description="Helical" evidence="1">
    <location>
        <begin position="589"/>
        <end position="614"/>
    </location>
</feature>
<dbReference type="Gene3D" id="3.20.20.80">
    <property type="entry name" value="Glycosidases"/>
    <property type="match status" value="1"/>
</dbReference>
<dbReference type="InterPro" id="IPR050834">
    <property type="entry name" value="Glycosyltransf_2"/>
</dbReference>
<name>A0A5R8KHJ7_9BACT</name>
<keyword evidence="1" id="KW-0812">Transmembrane</keyword>
<dbReference type="InterPro" id="IPR017853">
    <property type="entry name" value="GH"/>
</dbReference>
<dbReference type="InterPro" id="IPR029044">
    <property type="entry name" value="Nucleotide-diphossugar_trans"/>
</dbReference>
<feature type="domain" description="Glycosyltransferase 2-like" evidence="2">
    <location>
        <begin position="306"/>
        <end position="403"/>
    </location>
</feature>
<dbReference type="RefSeq" id="WP_138085331.1">
    <property type="nucleotide sequence ID" value="NZ_VAUV01000004.1"/>
</dbReference>
<dbReference type="Pfam" id="PF13632">
    <property type="entry name" value="Glyco_trans_2_3"/>
    <property type="match status" value="1"/>
</dbReference>
<dbReference type="AlphaFoldDB" id="A0A5R8KHJ7"/>
<dbReference type="Proteomes" id="UP000306196">
    <property type="component" value="Unassembled WGS sequence"/>
</dbReference>
<dbReference type="SUPFAM" id="SSF53448">
    <property type="entry name" value="Nucleotide-diphospho-sugar transferases"/>
    <property type="match status" value="1"/>
</dbReference>
<dbReference type="PANTHER" id="PTHR43685">
    <property type="entry name" value="GLYCOSYLTRANSFERASE"/>
    <property type="match status" value="1"/>
</dbReference>
<evidence type="ECO:0000313" key="5">
    <source>
        <dbReference type="Proteomes" id="UP000306196"/>
    </source>
</evidence>
<keyword evidence="1" id="KW-1133">Transmembrane helix</keyword>
<evidence type="ECO:0000256" key="1">
    <source>
        <dbReference type="SAM" id="Phobius"/>
    </source>
</evidence>
<organism evidence="4 5">
    <name type="scientific">Phragmitibacter flavus</name>
    <dbReference type="NCBI Taxonomy" id="2576071"/>
    <lineage>
        <taxon>Bacteria</taxon>
        <taxon>Pseudomonadati</taxon>
        <taxon>Verrucomicrobiota</taxon>
        <taxon>Verrucomicrobiia</taxon>
        <taxon>Verrucomicrobiales</taxon>
        <taxon>Verrucomicrobiaceae</taxon>
        <taxon>Phragmitibacter</taxon>
    </lineage>
</organism>
<dbReference type="PANTHER" id="PTHR43685:SF3">
    <property type="entry name" value="SLR2126 PROTEIN"/>
    <property type="match status" value="1"/>
</dbReference>
<reference evidence="4 5" key="1">
    <citation type="submission" date="2019-05" db="EMBL/GenBank/DDBJ databases">
        <title>Verrucobacter flavum gen. nov., sp. nov. a new member of the family Verrucomicrobiaceae.</title>
        <authorList>
            <person name="Szuroczki S."/>
            <person name="Abbaszade G."/>
            <person name="Szabo A."/>
            <person name="Felfoldi T."/>
            <person name="Schumann P."/>
            <person name="Boka K."/>
            <person name="Keki Z."/>
            <person name="Toumi M."/>
            <person name="Toth E."/>
        </authorList>
    </citation>
    <scope>NUCLEOTIDE SEQUENCE [LARGE SCALE GENOMIC DNA]</scope>
    <source>
        <strain evidence="4 5">MG-N-17</strain>
    </source>
</reference>